<sequence>MAWQVWINIGKVLSPFVTARMAERVREKTDLYIDRKRNEFVSHARTEADRFAAEQMLLIEAKVDAKIDEIERRFDALIEKEIRAKLRILILTLAAVILMSLFSLGYLYLKRRMGL</sequence>
<accession>A0A7X6DU15</accession>
<feature type="transmembrane region" description="Helical" evidence="1">
    <location>
        <begin position="88"/>
        <end position="109"/>
    </location>
</feature>
<keyword evidence="1" id="KW-0812">Transmembrane</keyword>
<evidence type="ECO:0000256" key="1">
    <source>
        <dbReference type="SAM" id="Phobius"/>
    </source>
</evidence>
<dbReference type="Proteomes" id="UP000534783">
    <property type="component" value="Unassembled WGS sequence"/>
</dbReference>
<protein>
    <submittedName>
        <fullName evidence="2">Uncharacterized protein</fullName>
    </submittedName>
</protein>
<organism evidence="2 3">
    <name type="scientific">Candidatus Manganitrophus noduliformans</name>
    <dbReference type="NCBI Taxonomy" id="2606439"/>
    <lineage>
        <taxon>Bacteria</taxon>
        <taxon>Pseudomonadati</taxon>
        <taxon>Nitrospirota</taxon>
        <taxon>Nitrospiria</taxon>
        <taxon>Candidatus Troglogloeales</taxon>
        <taxon>Candidatus Manganitrophaceae</taxon>
        <taxon>Candidatus Manganitrophus</taxon>
    </lineage>
</organism>
<dbReference type="EMBL" id="VTOW01000006">
    <property type="protein sequence ID" value="NKE73334.1"/>
    <property type="molecule type" value="Genomic_DNA"/>
</dbReference>
<evidence type="ECO:0000313" key="3">
    <source>
        <dbReference type="Proteomes" id="UP000534783"/>
    </source>
</evidence>
<name>A0A7X6DU15_9BACT</name>
<proteinExistence type="predicted"/>
<evidence type="ECO:0000313" key="2">
    <source>
        <dbReference type="EMBL" id="NKE73334.1"/>
    </source>
</evidence>
<keyword evidence="3" id="KW-1185">Reference proteome</keyword>
<dbReference type="RefSeq" id="WP_168063286.1">
    <property type="nucleotide sequence ID" value="NZ_VTOW01000006.1"/>
</dbReference>
<keyword evidence="1" id="KW-0472">Membrane</keyword>
<dbReference type="AlphaFoldDB" id="A0A7X6DU15"/>
<comment type="caution">
    <text evidence="2">The sequence shown here is derived from an EMBL/GenBank/DDBJ whole genome shotgun (WGS) entry which is preliminary data.</text>
</comment>
<gene>
    <name evidence="2" type="ORF">MNODULE_21475</name>
</gene>
<keyword evidence="1" id="KW-1133">Transmembrane helix</keyword>
<reference evidence="2 3" key="1">
    <citation type="journal article" date="2020" name="Nature">
        <title>Bacterial chemolithoautotrophy via manganese oxidation.</title>
        <authorList>
            <person name="Yu H."/>
            <person name="Leadbetter J.R."/>
        </authorList>
    </citation>
    <scope>NUCLEOTIDE SEQUENCE [LARGE SCALE GENOMIC DNA]</scope>
    <source>
        <strain evidence="2 3">Mn-1</strain>
    </source>
</reference>